<reference evidence="5 6" key="1">
    <citation type="journal article" date="2013" name="Nature">
        <title>Insights into bilaterian evolution from three spiralian genomes.</title>
        <authorList>
            <person name="Simakov O."/>
            <person name="Marletaz F."/>
            <person name="Cho S.J."/>
            <person name="Edsinger-Gonzales E."/>
            <person name="Havlak P."/>
            <person name="Hellsten U."/>
            <person name="Kuo D.H."/>
            <person name="Larsson T."/>
            <person name="Lv J."/>
            <person name="Arendt D."/>
            <person name="Savage R."/>
            <person name="Osoegawa K."/>
            <person name="de Jong P."/>
            <person name="Grimwood J."/>
            <person name="Chapman J.A."/>
            <person name="Shapiro H."/>
            <person name="Aerts A."/>
            <person name="Otillar R.P."/>
            <person name="Terry A.Y."/>
            <person name="Boore J.L."/>
            <person name="Grigoriev I.V."/>
            <person name="Lindberg D.R."/>
            <person name="Seaver E.C."/>
            <person name="Weisblat D.A."/>
            <person name="Putnam N.H."/>
            <person name="Rokhsar D.S."/>
        </authorList>
    </citation>
    <scope>NUCLEOTIDE SEQUENCE [LARGE SCALE GENOMIC DNA]</scope>
</reference>
<evidence type="ECO:0000256" key="3">
    <source>
        <dbReference type="ARBA" id="ARBA00023242"/>
    </source>
</evidence>
<dbReference type="OrthoDB" id="248320at2759"/>
<dbReference type="RefSeq" id="XP_009050366.1">
    <property type="nucleotide sequence ID" value="XM_009052118.1"/>
</dbReference>
<dbReference type="GO" id="GO:0017056">
    <property type="term" value="F:structural constituent of nuclear pore"/>
    <property type="evidence" value="ECO:0007669"/>
    <property type="project" value="TreeGrafter"/>
</dbReference>
<dbReference type="Pfam" id="PF16755">
    <property type="entry name" value="Beta-prop_NUP159_NUP214"/>
    <property type="match status" value="1"/>
</dbReference>
<organism evidence="5 6">
    <name type="scientific">Lottia gigantea</name>
    <name type="common">Giant owl limpet</name>
    <dbReference type="NCBI Taxonomy" id="225164"/>
    <lineage>
        <taxon>Eukaryota</taxon>
        <taxon>Metazoa</taxon>
        <taxon>Spiralia</taxon>
        <taxon>Lophotrochozoa</taxon>
        <taxon>Mollusca</taxon>
        <taxon>Gastropoda</taxon>
        <taxon>Patellogastropoda</taxon>
        <taxon>Lottioidea</taxon>
        <taxon>Lottiidae</taxon>
        <taxon>Lottia</taxon>
    </lineage>
</organism>
<dbReference type="SUPFAM" id="SSF117289">
    <property type="entry name" value="Nucleoporin domain"/>
    <property type="match status" value="1"/>
</dbReference>
<dbReference type="InterPro" id="IPR039462">
    <property type="entry name" value="Nup159/Nup146_N"/>
</dbReference>
<evidence type="ECO:0000313" key="6">
    <source>
        <dbReference type="Proteomes" id="UP000030746"/>
    </source>
</evidence>
<evidence type="ECO:0000256" key="1">
    <source>
        <dbReference type="ARBA" id="ARBA00004123"/>
    </source>
</evidence>
<proteinExistence type="predicted"/>
<dbReference type="PANTHER" id="PTHR23193:SF46">
    <property type="entry name" value="NUCLEAR PORE COMPLEX PROTEIN NUP214"/>
    <property type="match status" value="1"/>
</dbReference>
<dbReference type="STRING" id="225164.V4A481"/>
<protein>
    <recommendedName>
        <fullName evidence="4">Nucleoporin Nup159/Nup146 N-terminal domain-containing protein</fullName>
    </recommendedName>
</protein>
<dbReference type="GO" id="GO:0008139">
    <property type="term" value="F:nuclear localization sequence binding"/>
    <property type="evidence" value="ECO:0007669"/>
    <property type="project" value="TreeGrafter"/>
</dbReference>
<sequence>MIQLIIQEFRFQQLCRFKVTDEPVTSNDRLQLLTNSSKYALTFVAVKEGLKVIDTQELIKLNKEHATDKSVSTISNVPLRTIIPFTDKISHLVISCDDLTLAVACSSNGNVILYMYDVRGFANNQPNPFKTVRLNTSPGSSLCDVSWNPEITNIIITCTTDGGVELLEVNDNVQVSTLSVSTNATCFCWSPKGKQFVVGSKDGRLTQYDRTLVAKKNWPCPPILEGGPYQVVDIVWLSTYMFLVAYLPQTPDASDQPQVVMITSSKEGNTTYANFEDICFGSGEVRKAKYYMSLIMKW</sequence>
<dbReference type="OMA" id="CWISAPV"/>
<evidence type="ECO:0000259" key="4">
    <source>
        <dbReference type="Pfam" id="PF16755"/>
    </source>
</evidence>
<dbReference type="InterPro" id="IPR015943">
    <property type="entry name" value="WD40/YVTN_repeat-like_dom_sf"/>
</dbReference>
<evidence type="ECO:0000313" key="5">
    <source>
        <dbReference type="EMBL" id="ESO98723.1"/>
    </source>
</evidence>
<dbReference type="GeneID" id="20231049"/>
<evidence type="ECO:0000256" key="2">
    <source>
        <dbReference type="ARBA" id="ARBA00022448"/>
    </source>
</evidence>
<keyword evidence="2" id="KW-0813">Transport</keyword>
<dbReference type="GO" id="GO:0005643">
    <property type="term" value="C:nuclear pore"/>
    <property type="evidence" value="ECO:0007669"/>
    <property type="project" value="TreeGrafter"/>
</dbReference>
<name>V4A481_LOTGI</name>
<dbReference type="InterPro" id="IPR026054">
    <property type="entry name" value="Nucleoporin"/>
</dbReference>
<comment type="subcellular location">
    <subcellularLocation>
        <location evidence="1">Nucleus</location>
    </subcellularLocation>
</comment>
<keyword evidence="3" id="KW-0539">Nucleus</keyword>
<dbReference type="HOGENOM" id="CLU_064173_0_0_1"/>
<gene>
    <name evidence="5" type="ORF">LOTGIDRAFT_114119</name>
</gene>
<accession>V4A481</accession>
<dbReference type="PANTHER" id="PTHR23193">
    <property type="entry name" value="NUCLEAR PORE COMPLEX PROTEIN NUP"/>
    <property type="match status" value="1"/>
</dbReference>
<dbReference type="KEGG" id="lgi:LOTGIDRAFT_114119"/>
<feature type="domain" description="Nucleoporin Nup159/Nup146 N-terminal" evidence="4">
    <location>
        <begin position="30"/>
        <end position="298"/>
    </location>
</feature>
<dbReference type="GO" id="GO:0006606">
    <property type="term" value="P:protein import into nucleus"/>
    <property type="evidence" value="ECO:0007669"/>
    <property type="project" value="TreeGrafter"/>
</dbReference>
<dbReference type="GO" id="GO:0006405">
    <property type="term" value="P:RNA export from nucleus"/>
    <property type="evidence" value="ECO:0007669"/>
    <property type="project" value="TreeGrafter"/>
</dbReference>
<dbReference type="AlphaFoldDB" id="V4A481"/>
<dbReference type="Gene3D" id="2.130.10.10">
    <property type="entry name" value="YVTN repeat-like/Quinoprotein amine dehydrogenase"/>
    <property type="match status" value="1"/>
</dbReference>
<dbReference type="InterPro" id="IPR001680">
    <property type="entry name" value="WD40_rpt"/>
</dbReference>
<dbReference type="SMART" id="SM00320">
    <property type="entry name" value="WD40"/>
    <property type="match status" value="3"/>
</dbReference>
<dbReference type="Proteomes" id="UP000030746">
    <property type="component" value="Unassembled WGS sequence"/>
</dbReference>
<dbReference type="CTD" id="20231049"/>
<dbReference type="EMBL" id="KB201205">
    <property type="protein sequence ID" value="ESO98723.1"/>
    <property type="molecule type" value="Genomic_DNA"/>
</dbReference>
<keyword evidence="6" id="KW-1185">Reference proteome</keyword>